<feature type="transmembrane region" description="Helical" evidence="6">
    <location>
        <begin position="407"/>
        <end position="426"/>
    </location>
</feature>
<name>A0A015YBX2_BACFG</name>
<keyword evidence="5 6" id="KW-0472">Membrane</keyword>
<feature type="transmembrane region" description="Helical" evidence="6">
    <location>
        <begin position="158"/>
        <end position="179"/>
    </location>
</feature>
<evidence type="ECO:0000256" key="6">
    <source>
        <dbReference type="SAM" id="Phobius"/>
    </source>
</evidence>
<evidence type="ECO:0000313" key="8">
    <source>
        <dbReference type="Proteomes" id="UP000022272"/>
    </source>
</evidence>
<dbReference type="InterPro" id="IPR050833">
    <property type="entry name" value="Poly_Biosynth_Transport"/>
</dbReference>
<feature type="transmembrane region" description="Helical" evidence="6">
    <location>
        <begin position="12"/>
        <end position="30"/>
    </location>
</feature>
<reference evidence="7 8" key="1">
    <citation type="submission" date="2014-02" db="EMBL/GenBank/DDBJ databases">
        <authorList>
            <person name="Sears C."/>
            <person name="Carroll K."/>
            <person name="Sack B.R."/>
            <person name="Qadri F."/>
            <person name="Myers L.L."/>
            <person name="Chung G.-T."/>
            <person name="Escheverria P."/>
            <person name="Fraser C.M."/>
            <person name="Sadzewicz L."/>
            <person name="Shefchek K.A."/>
            <person name="Tallon L."/>
            <person name="Das S.P."/>
            <person name="Daugherty S."/>
            <person name="Mongodin E.F."/>
        </authorList>
    </citation>
    <scope>NUCLEOTIDE SEQUENCE [LARGE SCALE GENOMIC DNA]</scope>
    <source>
        <strain evidence="7 8">2-F-2 #4</strain>
    </source>
</reference>
<proteinExistence type="predicted"/>
<gene>
    <name evidence="7" type="ORF">M076_2911</name>
</gene>
<feature type="transmembrane region" description="Helical" evidence="6">
    <location>
        <begin position="124"/>
        <end position="146"/>
    </location>
</feature>
<feature type="transmembrane region" description="Helical" evidence="6">
    <location>
        <begin position="441"/>
        <end position="461"/>
    </location>
</feature>
<protein>
    <submittedName>
        <fullName evidence="7">Polysaccharide biosynthesis family protein</fullName>
    </submittedName>
</protein>
<feature type="transmembrane region" description="Helical" evidence="6">
    <location>
        <begin position="90"/>
        <end position="112"/>
    </location>
</feature>
<dbReference type="GO" id="GO:0005886">
    <property type="term" value="C:plasma membrane"/>
    <property type="evidence" value="ECO:0007669"/>
    <property type="project" value="UniProtKB-SubCell"/>
</dbReference>
<keyword evidence="2" id="KW-1003">Cell membrane</keyword>
<comment type="caution">
    <text evidence="7">The sequence shown here is derived from an EMBL/GenBank/DDBJ whole genome shotgun (WGS) entry which is preliminary data.</text>
</comment>
<dbReference type="Proteomes" id="UP000022272">
    <property type="component" value="Unassembled WGS sequence"/>
</dbReference>
<feature type="transmembrane region" description="Helical" evidence="6">
    <location>
        <begin position="185"/>
        <end position="203"/>
    </location>
</feature>
<dbReference type="AlphaFoldDB" id="A0A015YBX2"/>
<organism evidence="7 8">
    <name type="scientific">Bacteroides fragilis str. 2-F-2 #4</name>
    <dbReference type="NCBI Taxonomy" id="1339280"/>
    <lineage>
        <taxon>Bacteria</taxon>
        <taxon>Pseudomonadati</taxon>
        <taxon>Bacteroidota</taxon>
        <taxon>Bacteroidia</taxon>
        <taxon>Bacteroidales</taxon>
        <taxon>Bacteroidaceae</taxon>
        <taxon>Bacteroides</taxon>
    </lineage>
</organism>
<feature type="transmembrane region" description="Helical" evidence="6">
    <location>
        <begin position="467"/>
        <end position="489"/>
    </location>
</feature>
<evidence type="ECO:0000256" key="5">
    <source>
        <dbReference type="ARBA" id="ARBA00023136"/>
    </source>
</evidence>
<accession>A0A015YBX2</accession>
<sequence>MSSTANRVVKNTGFLYAQMGITMFISLYTTRVILNALGAIDFGIFNIIGGAISMLGFLNAAMASATQRFMSYSEGSGDTKIKKKIFNTSLILHLIIATIASVLLIIGGYFFFNGILNIPTDRISAAQVVYGSLIASTFFTIITVPYDAVINAHENMKYYAIISIIGSLLKLLIAIIIIYTLQDKLIVYALLTTGVSVFMLIIMQTYCHHKYTECAFTPRKYFSPSLMKSMTAFAGWNLIGVTSSMISQYGLGIVLNNFWGALLNTAQGIANQISGQLMVFSNTMLKALNPVIAKSEGSGNRALMLKASMTGSKFAYIILAVFAIPFIIETPYILKIWLKSTPEWTIVFCRLQLLRSLIEQLTITLGSSIAAQGEIKGYSLVRSILGLLPIILSALLFHFHYPPYYMYIAWILCNGIIGGLFSIYFFHKKCNANYATYTREVLLPCLLFTVIIVGSGILPSYFLTEGIVRLGITLTTTILFSLVTLWCLVLNNEEKKTTQELISIIKNRITHNN</sequence>
<comment type="subcellular location">
    <subcellularLocation>
        <location evidence="1">Cell membrane</location>
        <topology evidence="1">Multi-pass membrane protein</topology>
    </subcellularLocation>
</comment>
<keyword evidence="3 6" id="KW-0812">Transmembrane</keyword>
<evidence type="ECO:0000313" key="7">
    <source>
        <dbReference type="EMBL" id="EXZ43955.1"/>
    </source>
</evidence>
<dbReference type="PANTHER" id="PTHR30250:SF26">
    <property type="entry name" value="PSMA PROTEIN"/>
    <property type="match status" value="1"/>
</dbReference>
<dbReference type="PATRIC" id="fig|1339280.3.peg.2778"/>
<dbReference type="EMBL" id="JGDM01000070">
    <property type="protein sequence ID" value="EXZ43955.1"/>
    <property type="molecule type" value="Genomic_DNA"/>
</dbReference>
<dbReference type="PANTHER" id="PTHR30250">
    <property type="entry name" value="PST FAMILY PREDICTED COLANIC ACID TRANSPORTER"/>
    <property type="match status" value="1"/>
</dbReference>
<feature type="transmembrane region" description="Helical" evidence="6">
    <location>
        <begin position="383"/>
        <end position="401"/>
    </location>
</feature>
<evidence type="ECO:0000256" key="1">
    <source>
        <dbReference type="ARBA" id="ARBA00004651"/>
    </source>
</evidence>
<dbReference type="RefSeq" id="WP_005798534.1">
    <property type="nucleotide sequence ID" value="NZ_JGDM01000070.1"/>
</dbReference>
<feature type="transmembrane region" description="Helical" evidence="6">
    <location>
        <begin position="314"/>
        <end position="333"/>
    </location>
</feature>
<evidence type="ECO:0000256" key="2">
    <source>
        <dbReference type="ARBA" id="ARBA00022475"/>
    </source>
</evidence>
<evidence type="ECO:0000256" key="3">
    <source>
        <dbReference type="ARBA" id="ARBA00022692"/>
    </source>
</evidence>
<feature type="transmembrane region" description="Helical" evidence="6">
    <location>
        <begin position="42"/>
        <end position="62"/>
    </location>
</feature>
<evidence type="ECO:0000256" key="4">
    <source>
        <dbReference type="ARBA" id="ARBA00022989"/>
    </source>
</evidence>
<keyword evidence="4 6" id="KW-1133">Transmembrane helix</keyword>